<comment type="similarity">
    <text evidence="2">Belongs to the class-II pyridoxal-phosphate-dependent aminotransferase family. Histidinol-phosphate aminotransferase subfamily.</text>
</comment>
<keyword evidence="3 9" id="KW-0032">Aminotransferase</keyword>
<evidence type="ECO:0000256" key="1">
    <source>
        <dbReference type="ARBA" id="ARBA00001933"/>
    </source>
</evidence>
<comment type="cofactor">
    <cofactor evidence="1 7">
        <name>pyridoxal 5'-phosphate</name>
        <dbReference type="ChEBI" id="CHEBI:597326"/>
    </cofactor>
</comment>
<dbReference type="InterPro" id="IPR050106">
    <property type="entry name" value="HistidinolP_aminotransfase"/>
</dbReference>
<dbReference type="PANTHER" id="PTHR43643">
    <property type="entry name" value="HISTIDINOL-PHOSPHATE AMINOTRANSFERASE 2"/>
    <property type="match status" value="1"/>
</dbReference>
<gene>
    <name evidence="9" type="primary">hisC2_1</name>
    <name evidence="9" type="ORF">NIG5292_00929</name>
</gene>
<dbReference type="CDD" id="cd00609">
    <property type="entry name" value="AAT_like"/>
    <property type="match status" value="1"/>
</dbReference>
<dbReference type="GO" id="GO:0004400">
    <property type="term" value="F:histidinol-phosphate transaminase activity"/>
    <property type="evidence" value="ECO:0007669"/>
    <property type="project" value="UniProtKB-EC"/>
</dbReference>
<reference evidence="9 10" key="1">
    <citation type="submission" date="2015-04" db="EMBL/GenBank/DDBJ databases">
        <authorList>
            <person name="Syromyatnikov M.Y."/>
            <person name="Popov V.N."/>
        </authorList>
    </citation>
    <scope>NUCLEOTIDE SEQUENCE [LARGE SCALE GENOMIC DNA]</scope>
    <source>
        <strain evidence="9 10">CECT 5292</strain>
    </source>
</reference>
<dbReference type="Gene3D" id="3.90.1150.10">
    <property type="entry name" value="Aspartate Aminotransferase, domain 1"/>
    <property type="match status" value="1"/>
</dbReference>
<dbReference type="InterPro" id="IPR015424">
    <property type="entry name" value="PyrdxlP-dep_Trfase"/>
</dbReference>
<dbReference type="PROSITE" id="PS00599">
    <property type="entry name" value="AA_TRANSFER_CLASS_2"/>
    <property type="match status" value="1"/>
</dbReference>
<evidence type="ECO:0000256" key="6">
    <source>
        <dbReference type="ARBA" id="ARBA00029440"/>
    </source>
</evidence>
<protein>
    <submittedName>
        <fullName evidence="9">Histidinol-phosphate aminotransferase 2</fullName>
        <ecNumber evidence="9">2.6.1.9</ecNumber>
    </submittedName>
</protein>
<dbReference type="Proteomes" id="UP000048949">
    <property type="component" value="Unassembled WGS sequence"/>
</dbReference>
<evidence type="ECO:0000256" key="4">
    <source>
        <dbReference type="ARBA" id="ARBA00022679"/>
    </source>
</evidence>
<dbReference type="AlphaFoldDB" id="A0A0U1NJI7"/>
<evidence type="ECO:0000256" key="7">
    <source>
        <dbReference type="RuleBase" id="RU003693"/>
    </source>
</evidence>
<evidence type="ECO:0000313" key="10">
    <source>
        <dbReference type="Proteomes" id="UP000048949"/>
    </source>
</evidence>
<keyword evidence="5 7" id="KW-0663">Pyridoxal phosphate</keyword>
<dbReference type="GO" id="GO:0030170">
    <property type="term" value="F:pyridoxal phosphate binding"/>
    <property type="evidence" value="ECO:0007669"/>
    <property type="project" value="InterPro"/>
</dbReference>
<proteinExistence type="inferred from homology"/>
<dbReference type="NCBIfam" id="NF006014">
    <property type="entry name" value="PRK08153.1"/>
    <property type="match status" value="1"/>
</dbReference>
<dbReference type="RefSeq" id="WP_048598308.1">
    <property type="nucleotide sequence ID" value="NZ_CBFHGK010000010.1"/>
</dbReference>
<evidence type="ECO:0000256" key="3">
    <source>
        <dbReference type="ARBA" id="ARBA00022576"/>
    </source>
</evidence>
<accession>A0A0U1NJI7</accession>
<dbReference type="STRING" id="282199.GCA_001049735_00929"/>
<dbReference type="InterPro" id="IPR015421">
    <property type="entry name" value="PyrdxlP-dep_Trfase_major"/>
</dbReference>
<evidence type="ECO:0000256" key="2">
    <source>
        <dbReference type="ARBA" id="ARBA00007970"/>
    </source>
</evidence>
<dbReference type="EC" id="2.6.1.9" evidence="9"/>
<dbReference type="EMBL" id="CVQV01000004">
    <property type="protein sequence ID" value="CRK74890.1"/>
    <property type="molecule type" value="Genomic_DNA"/>
</dbReference>
<evidence type="ECO:0000259" key="8">
    <source>
        <dbReference type="Pfam" id="PF00155"/>
    </source>
</evidence>
<evidence type="ECO:0000313" key="9">
    <source>
        <dbReference type="EMBL" id="CRK74890.1"/>
    </source>
</evidence>
<dbReference type="Pfam" id="PF00155">
    <property type="entry name" value="Aminotran_1_2"/>
    <property type="match status" value="1"/>
</dbReference>
<dbReference type="OrthoDB" id="9809616at2"/>
<comment type="pathway">
    <text evidence="6">Amino-acid biosynthesis.</text>
</comment>
<dbReference type="InterPro" id="IPR015422">
    <property type="entry name" value="PyrdxlP-dep_Trfase_small"/>
</dbReference>
<keyword evidence="4 9" id="KW-0808">Transferase</keyword>
<dbReference type="PANTHER" id="PTHR43643:SF3">
    <property type="entry name" value="HISTIDINOL-PHOSPHATE AMINOTRANSFERASE"/>
    <property type="match status" value="1"/>
</dbReference>
<dbReference type="InterPro" id="IPR004839">
    <property type="entry name" value="Aminotransferase_I/II_large"/>
</dbReference>
<sequence>MSNDFLTPLARELPASVPFVGPEAQERARGAAFTARLGANESAFGPSPKAIAAMQHAATEAWQYADPEAHELKHALAEFHNVSPDHIMIGEGIDGLLANLVRLTITEGDHAVTSLGAYPTFNYHVVGFGGTLATVPYQDDREDITALWEKARQTPRTKLMYLSNPDNPMGTAHSAKVIEAAIKDIPAGVLLVLDEAYADTHRDLPQIDANTPNVIRMRTFSKAYGLAGARVGYGLSAPEVIAAFNKVRNHFGMSRVGMAGALAALQDQSYLKQTVAQIDESKARIAEIARAHALICLPSHTNFVAIDCGRDEAFAIRVMNELLERGIFVRKPAVAPQSRAIRVSCGPEDAMDAFEKAFEATMAKLA</sequence>
<dbReference type="SUPFAM" id="SSF53383">
    <property type="entry name" value="PLP-dependent transferases"/>
    <property type="match status" value="1"/>
</dbReference>
<feature type="domain" description="Aminotransferase class I/classII large" evidence="8">
    <location>
        <begin position="36"/>
        <end position="352"/>
    </location>
</feature>
<evidence type="ECO:0000256" key="5">
    <source>
        <dbReference type="ARBA" id="ARBA00022898"/>
    </source>
</evidence>
<dbReference type="InterPro" id="IPR001917">
    <property type="entry name" value="Aminotrans_II_pyridoxalP_BS"/>
</dbReference>
<organism evidence="9 10">
    <name type="scientific">Nereida ignava</name>
    <dbReference type="NCBI Taxonomy" id="282199"/>
    <lineage>
        <taxon>Bacteria</taxon>
        <taxon>Pseudomonadati</taxon>
        <taxon>Pseudomonadota</taxon>
        <taxon>Alphaproteobacteria</taxon>
        <taxon>Rhodobacterales</taxon>
        <taxon>Roseobacteraceae</taxon>
        <taxon>Nereida</taxon>
    </lineage>
</organism>
<dbReference type="Gene3D" id="3.40.640.10">
    <property type="entry name" value="Type I PLP-dependent aspartate aminotransferase-like (Major domain)"/>
    <property type="match status" value="1"/>
</dbReference>
<keyword evidence="10" id="KW-1185">Reference proteome</keyword>
<name>A0A0U1NJI7_9RHOB</name>